<keyword evidence="8" id="KW-1185">Reference proteome</keyword>
<evidence type="ECO:0000313" key="8">
    <source>
        <dbReference type="Proteomes" id="UP000092484"/>
    </source>
</evidence>
<dbReference type="STRING" id="1300349.I603_1897"/>
<keyword evidence="4" id="KW-0472">Membrane</keyword>
<dbReference type="Proteomes" id="UP000092484">
    <property type="component" value="Unassembled WGS sequence"/>
</dbReference>
<proteinExistence type="predicted"/>
<comment type="caution">
    <text evidence="7">The sequence shown here is derived from an EMBL/GenBank/DDBJ whole genome shotgun (WGS) entry which is preliminary data.</text>
</comment>
<dbReference type="EMBL" id="LZYB01000004">
    <property type="protein sequence ID" value="OBV10684.1"/>
    <property type="molecule type" value="Genomic_DNA"/>
</dbReference>
<evidence type="ECO:0000259" key="6">
    <source>
        <dbReference type="PROSITE" id="PS52015"/>
    </source>
</evidence>
<dbReference type="SUPFAM" id="SSF74653">
    <property type="entry name" value="TolA/TonB C-terminal domain"/>
    <property type="match status" value="1"/>
</dbReference>
<feature type="signal peptide" evidence="5">
    <location>
        <begin position="1"/>
        <end position="22"/>
    </location>
</feature>
<feature type="domain" description="TonB C-terminal" evidence="6">
    <location>
        <begin position="199"/>
        <end position="291"/>
    </location>
</feature>
<dbReference type="NCBIfam" id="TIGR01352">
    <property type="entry name" value="tonB_Cterm"/>
    <property type="match status" value="1"/>
</dbReference>
<dbReference type="GO" id="GO:0055085">
    <property type="term" value="P:transmembrane transport"/>
    <property type="evidence" value="ECO:0007669"/>
    <property type="project" value="InterPro"/>
</dbReference>
<evidence type="ECO:0000256" key="5">
    <source>
        <dbReference type="SAM" id="SignalP"/>
    </source>
</evidence>
<evidence type="ECO:0000256" key="3">
    <source>
        <dbReference type="ARBA" id="ARBA00022989"/>
    </source>
</evidence>
<dbReference type="Pfam" id="PF03544">
    <property type="entry name" value="TonB_C"/>
    <property type="match status" value="1"/>
</dbReference>
<keyword evidence="3" id="KW-1133">Transmembrane helix</keyword>
<dbReference type="Gene3D" id="3.30.1150.10">
    <property type="match status" value="1"/>
</dbReference>
<dbReference type="GO" id="GO:0016020">
    <property type="term" value="C:membrane"/>
    <property type="evidence" value="ECO:0007669"/>
    <property type="project" value="UniProtKB-SubCell"/>
</dbReference>
<name>A0A1A7BDX3_9SPHN</name>
<keyword evidence="5" id="KW-0732">Signal</keyword>
<evidence type="ECO:0000256" key="1">
    <source>
        <dbReference type="ARBA" id="ARBA00004167"/>
    </source>
</evidence>
<accession>A0A1A7BDX3</accession>
<sequence>MRALLCLSLVPFAAMPLSPAFAKPVEIAPSTPWNADYGEGRCRLARIFGEGENRHLLFIDQYGPGKTFGLTVAGPAYDRFGHRQRTALRFYEGQRPFRTAPYTGEVEGFGTGVIYSNVSLEHGTEDKEDEEAPASLPPLDTGLADQTRFIGLLQRASEVRLMTGPLGKAFAELNKCTQGLVDSWGVDAAAHLTATRAARWTNQDAVVRRIQANYPRSALGAGQQGIVRMRVIIDEAGAVERCTLLNVTEADKLQSPACESMREARFEPALDASGQPMRSFMSTSIAYQIGN</sequence>
<dbReference type="PROSITE" id="PS52015">
    <property type="entry name" value="TONB_CTD"/>
    <property type="match status" value="1"/>
</dbReference>
<evidence type="ECO:0000256" key="4">
    <source>
        <dbReference type="ARBA" id="ARBA00023136"/>
    </source>
</evidence>
<dbReference type="InterPro" id="IPR037682">
    <property type="entry name" value="TonB_C"/>
</dbReference>
<gene>
    <name evidence="7" type="ORF">I603_1897</name>
</gene>
<dbReference type="AlphaFoldDB" id="A0A1A7BDX3"/>
<keyword evidence="2" id="KW-0812">Transmembrane</keyword>
<dbReference type="InterPro" id="IPR006260">
    <property type="entry name" value="TonB/TolA_C"/>
</dbReference>
<comment type="subcellular location">
    <subcellularLocation>
        <location evidence="1">Membrane</location>
        <topology evidence="1">Single-pass membrane protein</topology>
    </subcellularLocation>
</comment>
<evidence type="ECO:0000256" key="2">
    <source>
        <dbReference type="ARBA" id="ARBA00022692"/>
    </source>
</evidence>
<feature type="chain" id="PRO_5008355003" evidence="5">
    <location>
        <begin position="23"/>
        <end position="291"/>
    </location>
</feature>
<reference evidence="7 8" key="1">
    <citation type="submission" date="2016-06" db="EMBL/GenBank/DDBJ databases">
        <title>Genome sequence of Porphyrobacter dokdonensis DSW-74.</title>
        <authorList>
            <person name="Kim J.F."/>
            <person name="Song J.Y."/>
        </authorList>
    </citation>
    <scope>NUCLEOTIDE SEQUENCE [LARGE SCALE GENOMIC DNA]</scope>
    <source>
        <strain evidence="7 8">DSW-74</strain>
    </source>
</reference>
<evidence type="ECO:0000313" key="7">
    <source>
        <dbReference type="EMBL" id="OBV10684.1"/>
    </source>
</evidence>
<protein>
    <submittedName>
        <fullName evidence="7">Gram-negative bacterial tonB protein</fullName>
    </submittedName>
</protein>
<organism evidence="7 8">
    <name type="scientific">Erythrobacter dokdonensis DSW-74</name>
    <dbReference type="NCBI Taxonomy" id="1300349"/>
    <lineage>
        <taxon>Bacteria</taxon>
        <taxon>Pseudomonadati</taxon>
        <taxon>Pseudomonadota</taxon>
        <taxon>Alphaproteobacteria</taxon>
        <taxon>Sphingomonadales</taxon>
        <taxon>Erythrobacteraceae</taxon>
        <taxon>Erythrobacter/Porphyrobacter group</taxon>
        <taxon>Erythrobacter</taxon>
    </lineage>
</organism>